<dbReference type="GO" id="GO:0008360">
    <property type="term" value="P:regulation of cell shape"/>
    <property type="evidence" value="ECO:0007669"/>
    <property type="project" value="UniProtKB-KW"/>
</dbReference>
<feature type="binding site" evidence="14">
    <location>
        <position position="328"/>
    </location>
    <ligand>
        <name>Mg(2+)</name>
        <dbReference type="ChEBI" id="CHEBI:18420"/>
        <label>2</label>
    </ligand>
</feature>
<keyword evidence="4 14" id="KW-0479">Metal-binding</keyword>
<dbReference type="EC" id="6.3.2.4" evidence="12"/>
<evidence type="ECO:0000313" key="18">
    <source>
        <dbReference type="Proteomes" id="UP001431656"/>
    </source>
</evidence>
<gene>
    <name evidence="12" type="primary">ddl</name>
    <name evidence="17" type="ORF">brsh051_26140</name>
</gene>
<evidence type="ECO:0000259" key="16">
    <source>
        <dbReference type="PROSITE" id="PS50975"/>
    </source>
</evidence>
<comment type="cofactor">
    <cofactor evidence="1">
        <name>Mn(2+)</name>
        <dbReference type="ChEBI" id="CHEBI:29035"/>
    </cofactor>
</comment>
<dbReference type="SUPFAM" id="SSF52440">
    <property type="entry name" value="PreATP-grasp domain"/>
    <property type="match status" value="1"/>
</dbReference>
<keyword evidence="6 15" id="KW-0067">ATP-binding</keyword>
<dbReference type="InterPro" id="IPR013815">
    <property type="entry name" value="ATP_grasp_subdomain_1"/>
</dbReference>
<organism evidence="17 18">
    <name type="scientific">Brooklawnia propionicigenes</name>
    <dbReference type="NCBI Taxonomy" id="3041175"/>
    <lineage>
        <taxon>Bacteria</taxon>
        <taxon>Bacillati</taxon>
        <taxon>Actinomycetota</taxon>
        <taxon>Actinomycetes</taxon>
        <taxon>Propionibacteriales</taxon>
        <taxon>Propionibacteriaceae</taxon>
        <taxon>Brooklawnia</taxon>
    </lineage>
</organism>
<dbReference type="RefSeq" id="WP_286265755.1">
    <property type="nucleotide sequence ID" value="NZ_AP028056.1"/>
</dbReference>
<evidence type="ECO:0000256" key="2">
    <source>
        <dbReference type="ARBA" id="ARBA00010871"/>
    </source>
</evidence>
<proteinExistence type="inferred from homology"/>
<dbReference type="GO" id="GO:0009252">
    <property type="term" value="P:peptidoglycan biosynthetic process"/>
    <property type="evidence" value="ECO:0007669"/>
    <property type="project" value="UniProtKB-UniRule"/>
</dbReference>
<dbReference type="InterPro" id="IPR016185">
    <property type="entry name" value="PreATP-grasp_dom_sf"/>
</dbReference>
<keyword evidence="7 14" id="KW-0460">Magnesium</keyword>
<comment type="cofactor">
    <cofactor evidence="14">
        <name>Mg(2+)</name>
        <dbReference type="ChEBI" id="CHEBI:18420"/>
    </cofactor>
    <cofactor evidence="14">
        <name>Mn(2+)</name>
        <dbReference type="ChEBI" id="CHEBI:29035"/>
    </cofactor>
    <text evidence="14">Binds 2 magnesium or manganese ions per subunit.</text>
</comment>
<evidence type="ECO:0000256" key="11">
    <source>
        <dbReference type="ARBA" id="ARBA00023316"/>
    </source>
</evidence>
<protein>
    <recommendedName>
        <fullName evidence="12">D-alanine--D-alanine ligase</fullName>
        <ecNumber evidence="12">6.3.2.4</ecNumber>
    </recommendedName>
    <alternativeName>
        <fullName evidence="12">D-Ala-D-Ala ligase</fullName>
    </alternativeName>
    <alternativeName>
        <fullName evidence="12">D-alanylalanine synthetase</fullName>
    </alternativeName>
</protein>
<sequence length="372" mass="39930">MPADRTRVALIFGGQSTEHQISCLTAAGVAKAIDTDRFEVFGIGISPSGIWHRMSVEQITALRTEGRKLPELDDRLPSASLVREPDGVYLISCDGSAEPVGIDVALVVLHGAYGEDGTIQGEFEMLGLPYVGSGIAASAIGMDKHLMKISLVSAGLPVGPYELVTGRQWDADAQACCSRIVDSLTFPVYVKPARGGSSVGISRVADPAELPEAIEKARSFDPKVLVEEGFVNAREVECAVLGPRPEGGEVRTSRPGEIVVHTESAFYDFDAKYLPEGQVDLKIPADLPATTEQQVRTLAAECFDALEVEGLARVDTFVTADGRVVINEINTMPGFTELSMFPSLWQVSGIEYPDLISDLIDQALARPNSVIR</sequence>
<evidence type="ECO:0000256" key="3">
    <source>
        <dbReference type="ARBA" id="ARBA00022598"/>
    </source>
</evidence>
<dbReference type="PIRSF" id="PIRSF039102">
    <property type="entry name" value="Ddl/VanB"/>
    <property type="match status" value="1"/>
</dbReference>
<keyword evidence="8 12" id="KW-0133">Cell shape</keyword>
<dbReference type="EMBL" id="AP028056">
    <property type="protein sequence ID" value="BEH03333.1"/>
    <property type="molecule type" value="Genomic_DNA"/>
</dbReference>
<dbReference type="Pfam" id="PF07478">
    <property type="entry name" value="Dala_Dala_lig_C"/>
    <property type="match status" value="1"/>
</dbReference>
<keyword evidence="5 15" id="KW-0547">Nucleotide-binding</keyword>
<evidence type="ECO:0000256" key="4">
    <source>
        <dbReference type="ARBA" id="ARBA00022723"/>
    </source>
</evidence>
<comment type="function">
    <text evidence="12">Cell wall formation.</text>
</comment>
<reference evidence="17" key="1">
    <citation type="journal article" date="2024" name="Int. J. Syst. Evol. Microbiol.">
        <title>Brooklawnia propionicigenes sp. nov., a facultatively anaerobic, propionate-producing bacterium isolated from a methanogenic reactor treating waste from cattle farms.</title>
        <authorList>
            <person name="Akita Y."/>
            <person name="Ueki A."/>
            <person name="Tonouchi A."/>
            <person name="Sugawara Y."/>
            <person name="Honma S."/>
            <person name="Kaku N."/>
            <person name="Ueki K."/>
        </authorList>
    </citation>
    <scope>NUCLEOTIDE SEQUENCE</scope>
    <source>
        <strain evidence="17">SH051</strain>
    </source>
</reference>
<dbReference type="NCBIfam" id="NF002528">
    <property type="entry name" value="PRK01966.1-4"/>
    <property type="match status" value="1"/>
</dbReference>
<dbReference type="HAMAP" id="MF_00047">
    <property type="entry name" value="Dala_Dala_lig"/>
    <property type="match status" value="1"/>
</dbReference>
<keyword evidence="12" id="KW-0963">Cytoplasm</keyword>
<dbReference type="PROSITE" id="PS00844">
    <property type="entry name" value="DALA_DALA_LIGASE_2"/>
    <property type="match status" value="1"/>
</dbReference>
<dbReference type="GO" id="GO:0008716">
    <property type="term" value="F:D-alanine-D-alanine ligase activity"/>
    <property type="evidence" value="ECO:0007669"/>
    <property type="project" value="UniProtKB-UniRule"/>
</dbReference>
<dbReference type="Pfam" id="PF01820">
    <property type="entry name" value="Dala_Dala_lig_N"/>
    <property type="match status" value="1"/>
</dbReference>
<dbReference type="FunFam" id="3.30.470.20:FF:000008">
    <property type="entry name" value="D-alanine--D-alanine ligase"/>
    <property type="match status" value="1"/>
</dbReference>
<feature type="binding site" evidence="14">
    <location>
        <position position="330"/>
    </location>
    <ligand>
        <name>Mg(2+)</name>
        <dbReference type="ChEBI" id="CHEBI:18420"/>
        <label>2</label>
    </ligand>
</feature>
<evidence type="ECO:0000256" key="7">
    <source>
        <dbReference type="ARBA" id="ARBA00022842"/>
    </source>
</evidence>
<dbReference type="InterPro" id="IPR011095">
    <property type="entry name" value="Dala_Dala_lig_C"/>
</dbReference>
<dbReference type="SUPFAM" id="SSF56059">
    <property type="entry name" value="Glutathione synthetase ATP-binding domain-like"/>
    <property type="match status" value="1"/>
</dbReference>
<dbReference type="InterPro" id="IPR011761">
    <property type="entry name" value="ATP-grasp"/>
</dbReference>
<comment type="subcellular location">
    <subcellularLocation>
        <location evidence="12">Cytoplasm</location>
    </subcellularLocation>
</comment>
<dbReference type="Gene3D" id="3.30.1490.20">
    <property type="entry name" value="ATP-grasp fold, A domain"/>
    <property type="match status" value="1"/>
</dbReference>
<dbReference type="PROSITE" id="PS00843">
    <property type="entry name" value="DALA_DALA_LIGASE_1"/>
    <property type="match status" value="1"/>
</dbReference>
<evidence type="ECO:0000256" key="12">
    <source>
        <dbReference type="HAMAP-Rule" id="MF_00047"/>
    </source>
</evidence>
<comment type="catalytic activity">
    <reaction evidence="12">
        <text>2 D-alanine + ATP = D-alanyl-D-alanine + ADP + phosphate + H(+)</text>
        <dbReference type="Rhea" id="RHEA:11224"/>
        <dbReference type="ChEBI" id="CHEBI:15378"/>
        <dbReference type="ChEBI" id="CHEBI:30616"/>
        <dbReference type="ChEBI" id="CHEBI:43474"/>
        <dbReference type="ChEBI" id="CHEBI:57416"/>
        <dbReference type="ChEBI" id="CHEBI:57822"/>
        <dbReference type="ChEBI" id="CHEBI:456216"/>
        <dbReference type="EC" id="6.3.2.4"/>
    </reaction>
</comment>
<evidence type="ECO:0000256" key="6">
    <source>
        <dbReference type="ARBA" id="ARBA00022840"/>
    </source>
</evidence>
<evidence type="ECO:0000256" key="5">
    <source>
        <dbReference type="ARBA" id="ARBA00022741"/>
    </source>
</evidence>
<evidence type="ECO:0000256" key="14">
    <source>
        <dbReference type="PIRSR" id="PIRSR039102-3"/>
    </source>
</evidence>
<dbReference type="InterPro" id="IPR011127">
    <property type="entry name" value="Dala_Dala_lig_N"/>
</dbReference>
<dbReference type="Gene3D" id="3.30.470.20">
    <property type="entry name" value="ATP-grasp fold, B domain"/>
    <property type="match status" value="1"/>
</dbReference>
<keyword evidence="10 14" id="KW-0464">Manganese</keyword>
<dbReference type="InterPro" id="IPR005905">
    <property type="entry name" value="D_ala_D_ala"/>
</dbReference>
<evidence type="ECO:0000256" key="1">
    <source>
        <dbReference type="ARBA" id="ARBA00001936"/>
    </source>
</evidence>
<dbReference type="KEGG" id="broo:brsh051_26140"/>
<dbReference type="Proteomes" id="UP001431656">
    <property type="component" value="Chromosome"/>
</dbReference>
<dbReference type="PANTHER" id="PTHR23132">
    <property type="entry name" value="D-ALANINE--D-ALANINE LIGASE"/>
    <property type="match status" value="1"/>
</dbReference>
<evidence type="ECO:0000256" key="10">
    <source>
        <dbReference type="ARBA" id="ARBA00023211"/>
    </source>
</evidence>
<feature type="binding site" evidence="14">
    <location>
        <position position="328"/>
    </location>
    <ligand>
        <name>Mg(2+)</name>
        <dbReference type="ChEBI" id="CHEBI:18420"/>
        <label>1</label>
    </ligand>
</feature>
<dbReference type="InterPro" id="IPR000291">
    <property type="entry name" value="D-Ala_lig_Van_CS"/>
</dbReference>
<accession>A0AAN0K7T5</accession>
<dbReference type="PROSITE" id="PS50975">
    <property type="entry name" value="ATP_GRASP"/>
    <property type="match status" value="1"/>
</dbReference>
<name>A0AAN0K7T5_9ACTN</name>
<evidence type="ECO:0000256" key="15">
    <source>
        <dbReference type="PROSITE-ProRule" id="PRU00409"/>
    </source>
</evidence>
<feature type="domain" description="ATP-grasp" evidence="16">
    <location>
        <begin position="148"/>
        <end position="361"/>
    </location>
</feature>
<feature type="active site" evidence="13">
    <location>
        <position position="197"/>
    </location>
</feature>
<dbReference type="GO" id="GO:0071555">
    <property type="term" value="P:cell wall organization"/>
    <property type="evidence" value="ECO:0007669"/>
    <property type="project" value="UniProtKB-KW"/>
</dbReference>
<feature type="binding site" evidence="14">
    <location>
        <position position="315"/>
    </location>
    <ligand>
        <name>Mg(2+)</name>
        <dbReference type="ChEBI" id="CHEBI:18420"/>
        <label>1</label>
    </ligand>
</feature>
<dbReference type="GO" id="GO:0046872">
    <property type="term" value="F:metal ion binding"/>
    <property type="evidence" value="ECO:0007669"/>
    <property type="project" value="UniProtKB-KW"/>
</dbReference>
<keyword evidence="11 12" id="KW-0961">Cell wall biogenesis/degradation</keyword>
<evidence type="ECO:0000256" key="8">
    <source>
        <dbReference type="ARBA" id="ARBA00022960"/>
    </source>
</evidence>
<keyword evidence="9 12" id="KW-0573">Peptidoglycan synthesis</keyword>
<comment type="pathway">
    <text evidence="12">Cell wall biogenesis; peptidoglycan biosynthesis.</text>
</comment>
<dbReference type="GO" id="GO:0005829">
    <property type="term" value="C:cytosol"/>
    <property type="evidence" value="ECO:0007669"/>
    <property type="project" value="TreeGrafter"/>
</dbReference>
<evidence type="ECO:0000256" key="13">
    <source>
        <dbReference type="PIRSR" id="PIRSR039102-1"/>
    </source>
</evidence>
<feature type="active site" evidence="13">
    <location>
        <position position="18"/>
    </location>
</feature>
<dbReference type="NCBIfam" id="TIGR01205">
    <property type="entry name" value="D_ala_D_alaTIGR"/>
    <property type="match status" value="1"/>
</dbReference>
<evidence type="ECO:0000313" key="17">
    <source>
        <dbReference type="EMBL" id="BEH03333.1"/>
    </source>
</evidence>
<dbReference type="GO" id="GO:0005524">
    <property type="term" value="F:ATP binding"/>
    <property type="evidence" value="ECO:0007669"/>
    <property type="project" value="UniProtKB-UniRule"/>
</dbReference>
<dbReference type="AlphaFoldDB" id="A0AAN0K7T5"/>
<evidence type="ECO:0000256" key="9">
    <source>
        <dbReference type="ARBA" id="ARBA00022984"/>
    </source>
</evidence>
<dbReference type="PANTHER" id="PTHR23132:SF25">
    <property type="entry name" value="D-ALANINE--D-ALANINE LIGASE A"/>
    <property type="match status" value="1"/>
</dbReference>
<comment type="similarity">
    <text evidence="2 12">Belongs to the D-alanine--D-alanine ligase family.</text>
</comment>
<feature type="active site" evidence="13">
    <location>
        <position position="339"/>
    </location>
</feature>
<keyword evidence="18" id="KW-1185">Reference proteome</keyword>
<keyword evidence="3 12" id="KW-0436">Ligase</keyword>
<dbReference type="Gene3D" id="3.40.50.20">
    <property type="match status" value="1"/>
</dbReference>